<dbReference type="InterPro" id="IPR054722">
    <property type="entry name" value="PolX-like_BBD"/>
</dbReference>
<dbReference type="EMBL" id="AVOT02022306">
    <property type="protein sequence ID" value="MBW0511643.1"/>
    <property type="molecule type" value="Genomic_DNA"/>
</dbReference>
<dbReference type="GO" id="GO:0015074">
    <property type="term" value="P:DNA integration"/>
    <property type="evidence" value="ECO:0007669"/>
    <property type="project" value="UniProtKB-KW"/>
</dbReference>
<evidence type="ECO:0000256" key="9">
    <source>
        <dbReference type="ARBA" id="ARBA00022801"/>
    </source>
</evidence>
<dbReference type="GO" id="GO:0006508">
    <property type="term" value="P:proteolysis"/>
    <property type="evidence" value="ECO:0007669"/>
    <property type="project" value="UniProtKB-KW"/>
</dbReference>
<evidence type="ECO:0000256" key="13">
    <source>
        <dbReference type="ARBA" id="ARBA00022918"/>
    </source>
</evidence>
<dbReference type="InterPro" id="IPR039537">
    <property type="entry name" value="Retrotran_Ty1/copia-like"/>
</dbReference>
<protein>
    <recommendedName>
        <fullName evidence="17">Retrovirus-related Pol polyprotein from transposon TNT 1-94-like beta-barrel domain-containing protein</fullName>
    </recommendedName>
</protein>
<dbReference type="GO" id="GO:0008233">
    <property type="term" value="F:peptidase activity"/>
    <property type="evidence" value="ECO:0007669"/>
    <property type="project" value="UniProtKB-KW"/>
</dbReference>
<feature type="domain" description="Retrovirus-related Pol polyprotein from transposon TNT 1-94-like beta-barrel" evidence="17">
    <location>
        <begin position="262"/>
        <end position="336"/>
    </location>
</feature>
<evidence type="ECO:0000313" key="18">
    <source>
        <dbReference type="EMBL" id="MBW0511643.1"/>
    </source>
</evidence>
<evidence type="ECO:0000256" key="6">
    <source>
        <dbReference type="ARBA" id="ARBA00022723"/>
    </source>
</evidence>
<name>A0A9Q3HN99_9BASI</name>
<dbReference type="GO" id="GO:0046872">
    <property type="term" value="F:metal ion binding"/>
    <property type="evidence" value="ECO:0007669"/>
    <property type="project" value="UniProtKB-KW"/>
</dbReference>
<reference evidence="18" key="1">
    <citation type="submission" date="2021-03" db="EMBL/GenBank/DDBJ databases">
        <title>Draft genome sequence of rust myrtle Austropuccinia psidii MF-1, a brazilian biotype.</title>
        <authorList>
            <person name="Quecine M.C."/>
            <person name="Pachon D.M.R."/>
            <person name="Bonatelli M.L."/>
            <person name="Correr F.H."/>
            <person name="Franceschini L.M."/>
            <person name="Leite T.F."/>
            <person name="Margarido G.R.A."/>
            <person name="Almeida C.A."/>
            <person name="Ferrarezi J.A."/>
            <person name="Labate C.A."/>
        </authorList>
    </citation>
    <scope>NUCLEOTIDE SEQUENCE</scope>
    <source>
        <strain evidence="18">MF-1</strain>
    </source>
</reference>
<dbReference type="InterPro" id="IPR036397">
    <property type="entry name" value="RNaseH_sf"/>
</dbReference>
<keyword evidence="6" id="KW-0479">Metal-binding</keyword>
<keyword evidence="14" id="KW-0239">DNA-directed DNA polymerase</keyword>
<evidence type="ECO:0000256" key="12">
    <source>
        <dbReference type="ARBA" id="ARBA00022908"/>
    </source>
</evidence>
<dbReference type="Pfam" id="PF22936">
    <property type="entry name" value="Pol_BBD"/>
    <property type="match status" value="1"/>
</dbReference>
<gene>
    <name evidence="18" type="ORF">O181_051358</name>
</gene>
<accession>A0A9Q3HN99</accession>
<dbReference type="PANTHER" id="PTHR42648">
    <property type="entry name" value="TRANSPOSASE, PUTATIVE-RELATED"/>
    <property type="match status" value="1"/>
</dbReference>
<keyword evidence="14" id="KW-0808">Transferase</keyword>
<keyword evidence="2" id="KW-1188">Viral release from host cell</keyword>
<dbReference type="GO" id="GO:0003676">
    <property type="term" value="F:nucleic acid binding"/>
    <property type="evidence" value="ECO:0007669"/>
    <property type="project" value="InterPro"/>
</dbReference>
<evidence type="ECO:0000256" key="3">
    <source>
        <dbReference type="ARBA" id="ARBA00022670"/>
    </source>
</evidence>
<organism evidence="18 19">
    <name type="scientific">Austropuccinia psidii MF-1</name>
    <dbReference type="NCBI Taxonomy" id="1389203"/>
    <lineage>
        <taxon>Eukaryota</taxon>
        <taxon>Fungi</taxon>
        <taxon>Dikarya</taxon>
        <taxon>Basidiomycota</taxon>
        <taxon>Pucciniomycotina</taxon>
        <taxon>Pucciniomycetes</taxon>
        <taxon>Pucciniales</taxon>
        <taxon>Sphaerophragmiaceae</taxon>
        <taxon>Austropuccinia</taxon>
    </lineage>
</organism>
<dbReference type="Gene3D" id="3.30.420.10">
    <property type="entry name" value="Ribonuclease H-like superfamily/Ribonuclease H"/>
    <property type="match status" value="1"/>
</dbReference>
<dbReference type="GO" id="GO:0003964">
    <property type="term" value="F:RNA-directed DNA polymerase activity"/>
    <property type="evidence" value="ECO:0007669"/>
    <property type="project" value="UniProtKB-KW"/>
</dbReference>
<keyword evidence="11" id="KW-0460">Magnesium</keyword>
<dbReference type="GO" id="GO:0004519">
    <property type="term" value="F:endonuclease activity"/>
    <property type="evidence" value="ECO:0007669"/>
    <property type="project" value="UniProtKB-KW"/>
</dbReference>
<keyword evidence="9" id="KW-0378">Hydrolase</keyword>
<dbReference type="GO" id="GO:0003887">
    <property type="term" value="F:DNA-directed DNA polymerase activity"/>
    <property type="evidence" value="ECO:0007669"/>
    <property type="project" value="UniProtKB-KW"/>
</dbReference>
<keyword evidence="15" id="KW-0917">Virion maturation</keyword>
<keyword evidence="13" id="KW-0695">RNA-directed DNA polymerase</keyword>
<evidence type="ECO:0000256" key="1">
    <source>
        <dbReference type="ARBA" id="ARBA00002180"/>
    </source>
</evidence>
<dbReference type="PANTHER" id="PTHR42648:SF11">
    <property type="entry name" value="TRANSPOSON TY4-P GAG-POL POLYPROTEIN"/>
    <property type="match status" value="1"/>
</dbReference>
<keyword evidence="10" id="KW-0067">ATP-binding</keyword>
<evidence type="ECO:0000256" key="10">
    <source>
        <dbReference type="ARBA" id="ARBA00022840"/>
    </source>
</evidence>
<keyword evidence="7" id="KW-0547">Nucleotide-binding</keyword>
<keyword evidence="3" id="KW-0645">Protease</keyword>
<keyword evidence="16" id="KW-0233">DNA recombination</keyword>
<keyword evidence="4" id="KW-0548">Nucleotidyltransferase</keyword>
<dbReference type="AlphaFoldDB" id="A0A9Q3HN99"/>
<evidence type="ECO:0000256" key="5">
    <source>
        <dbReference type="ARBA" id="ARBA00022722"/>
    </source>
</evidence>
<evidence type="ECO:0000256" key="11">
    <source>
        <dbReference type="ARBA" id="ARBA00022842"/>
    </source>
</evidence>
<keyword evidence="8" id="KW-0255">Endonuclease</keyword>
<evidence type="ECO:0000313" key="19">
    <source>
        <dbReference type="Proteomes" id="UP000765509"/>
    </source>
</evidence>
<keyword evidence="19" id="KW-1185">Reference proteome</keyword>
<evidence type="ECO:0000256" key="15">
    <source>
        <dbReference type="ARBA" id="ARBA00023113"/>
    </source>
</evidence>
<evidence type="ECO:0000256" key="8">
    <source>
        <dbReference type="ARBA" id="ARBA00022759"/>
    </source>
</evidence>
<dbReference type="Pfam" id="PF14223">
    <property type="entry name" value="Retrotran_gag_2"/>
    <property type="match status" value="1"/>
</dbReference>
<keyword evidence="12" id="KW-0229">DNA integration</keyword>
<evidence type="ECO:0000256" key="2">
    <source>
        <dbReference type="ARBA" id="ARBA00022612"/>
    </source>
</evidence>
<dbReference type="GO" id="GO:0006310">
    <property type="term" value="P:DNA recombination"/>
    <property type="evidence" value="ECO:0007669"/>
    <property type="project" value="UniProtKB-KW"/>
</dbReference>
<evidence type="ECO:0000256" key="4">
    <source>
        <dbReference type="ARBA" id="ARBA00022695"/>
    </source>
</evidence>
<keyword evidence="5" id="KW-0540">Nuclease</keyword>
<sequence length="498" mass="56426">MTDKNLDKEESYIPLLDGANYTEWHLRMRFLLRSRDLLDVCENSVGQDASTNAVNQWKKLSFEAITLITSQINQQVFLEVVKPETSNKANLLWSCINKHYALKRNMNKGRVWMNWQKLNYNNNLQSYINSTRKFLLDLQSVSIQLPPEILSYIILGKLGNESSLSQLIKKITSNDSLIEKPDQVLLWLQEYANLQSAKSIEKPSSSVSAVVASSEHQYKITHYCSNGNKRKIRESPAAAHLVTARALITSTVSQSNPSNQIVIDCGAMHHMFYSKNVFSSFSNVAKFSIATRDSSSNLLAEGMGSVIVMIGSKRLTLTDCLYVPKLNCNLVSLMQLFRDKLTITKRSDSFSLRTDNDVLFEGKIINNLMKINFSQPTSLLTTVVDDLWHKRLGHPGKAPVCSMGLPSDNSPCKIHQLLFKNKFEHVSLPLDCVHLDLVGPISPPSACDSRYFLTIVDQFTSYKITRMLKNKSDAFDQFVEVKNLMENHQQRTVKTVIF</sequence>
<evidence type="ECO:0000259" key="17">
    <source>
        <dbReference type="Pfam" id="PF22936"/>
    </source>
</evidence>
<evidence type="ECO:0000256" key="16">
    <source>
        <dbReference type="ARBA" id="ARBA00023172"/>
    </source>
</evidence>
<evidence type="ECO:0000256" key="7">
    <source>
        <dbReference type="ARBA" id="ARBA00022741"/>
    </source>
</evidence>
<comment type="function">
    <text evidence="1">The aspartyl protease (PR) mediates the proteolytic cleavages of the Gag and Gag-Pol polyproteins after assembly of the VLP.</text>
</comment>
<comment type="caution">
    <text evidence="18">The sequence shown here is derived from an EMBL/GenBank/DDBJ whole genome shotgun (WGS) entry which is preliminary data.</text>
</comment>
<proteinExistence type="predicted"/>
<dbReference type="Proteomes" id="UP000765509">
    <property type="component" value="Unassembled WGS sequence"/>
</dbReference>
<dbReference type="GO" id="GO:0005524">
    <property type="term" value="F:ATP binding"/>
    <property type="evidence" value="ECO:0007669"/>
    <property type="project" value="UniProtKB-KW"/>
</dbReference>
<evidence type="ECO:0000256" key="14">
    <source>
        <dbReference type="ARBA" id="ARBA00022932"/>
    </source>
</evidence>